<dbReference type="WBParaSite" id="nRc.2.0.1.t02697-RA">
    <property type="protein sequence ID" value="nRc.2.0.1.t02697-RA"/>
    <property type="gene ID" value="nRc.2.0.1.g02697"/>
</dbReference>
<reference evidence="2" key="1">
    <citation type="submission" date="2022-11" db="UniProtKB">
        <authorList>
            <consortium name="WormBaseParasite"/>
        </authorList>
    </citation>
    <scope>IDENTIFICATION</scope>
</reference>
<sequence>MQQSVLKKLYPFKGHGRTTKARSIQLYHCSKDKQGILMQQSELKKLYPFKKRTVKLQGISKWKKMGWETSFGFPVNSLTLFNYAQQNGDL</sequence>
<evidence type="ECO:0000313" key="2">
    <source>
        <dbReference type="WBParaSite" id="nRc.2.0.1.t02697-RA"/>
    </source>
</evidence>
<name>A0A915HMW9_ROMCU</name>
<accession>A0A915HMW9</accession>
<proteinExistence type="predicted"/>
<evidence type="ECO:0000313" key="1">
    <source>
        <dbReference type="Proteomes" id="UP000887565"/>
    </source>
</evidence>
<keyword evidence="1" id="KW-1185">Reference proteome</keyword>
<dbReference type="Proteomes" id="UP000887565">
    <property type="component" value="Unplaced"/>
</dbReference>
<organism evidence="1 2">
    <name type="scientific">Romanomermis culicivorax</name>
    <name type="common">Nematode worm</name>
    <dbReference type="NCBI Taxonomy" id="13658"/>
    <lineage>
        <taxon>Eukaryota</taxon>
        <taxon>Metazoa</taxon>
        <taxon>Ecdysozoa</taxon>
        <taxon>Nematoda</taxon>
        <taxon>Enoplea</taxon>
        <taxon>Dorylaimia</taxon>
        <taxon>Mermithida</taxon>
        <taxon>Mermithoidea</taxon>
        <taxon>Mermithidae</taxon>
        <taxon>Romanomermis</taxon>
    </lineage>
</organism>
<dbReference type="AlphaFoldDB" id="A0A915HMW9"/>
<protein>
    <submittedName>
        <fullName evidence="2">Uncharacterized protein</fullName>
    </submittedName>
</protein>